<gene>
    <name evidence="11" type="ORF">KC980_00015</name>
</gene>
<evidence type="ECO:0000256" key="1">
    <source>
        <dbReference type="ARBA" id="ARBA00004651"/>
    </source>
</evidence>
<dbReference type="InterPro" id="IPR010920">
    <property type="entry name" value="LSM_dom_sf"/>
</dbReference>
<dbReference type="Gene3D" id="1.10.287.1260">
    <property type="match status" value="1"/>
</dbReference>
<comment type="caution">
    <text evidence="11">The sequence shown here is derived from an EMBL/GenBank/DDBJ whole genome shotgun (WGS) entry which is preliminary data.</text>
</comment>
<feature type="domain" description="Mechanosensitive ion channel MscS" evidence="8">
    <location>
        <begin position="182"/>
        <end position="248"/>
    </location>
</feature>
<evidence type="ECO:0000256" key="5">
    <source>
        <dbReference type="ARBA" id="ARBA00022989"/>
    </source>
</evidence>
<dbReference type="Pfam" id="PF00924">
    <property type="entry name" value="MS_channel_2nd"/>
    <property type="match status" value="1"/>
</dbReference>
<dbReference type="SUPFAM" id="SSF50182">
    <property type="entry name" value="Sm-like ribonucleoproteins"/>
    <property type="match status" value="1"/>
</dbReference>
<evidence type="ECO:0000256" key="6">
    <source>
        <dbReference type="ARBA" id="ARBA00023136"/>
    </source>
</evidence>
<evidence type="ECO:0000256" key="7">
    <source>
        <dbReference type="SAM" id="Phobius"/>
    </source>
</evidence>
<reference evidence="11" key="2">
    <citation type="journal article" date="2021" name="Microbiome">
        <title>Successional dynamics and alternative stable states in a saline activated sludge microbial community over 9 years.</title>
        <authorList>
            <person name="Wang Y."/>
            <person name="Ye J."/>
            <person name="Ju F."/>
            <person name="Liu L."/>
            <person name="Boyd J.A."/>
            <person name="Deng Y."/>
            <person name="Parks D.H."/>
            <person name="Jiang X."/>
            <person name="Yin X."/>
            <person name="Woodcroft B.J."/>
            <person name="Tyson G.W."/>
            <person name="Hugenholtz P."/>
            <person name="Polz M.F."/>
            <person name="Zhang T."/>
        </authorList>
    </citation>
    <scope>NUCLEOTIDE SEQUENCE</scope>
    <source>
        <strain evidence="11">HKST-UBA79</strain>
    </source>
</reference>
<proteinExistence type="inferred from homology"/>
<dbReference type="InterPro" id="IPR011014">
    <property type="entry name" value="MscS_channel_TM-2"/>
</dbReference>
<organism evidence="11 12">
    <name type="scientific">candidate division WWE3 bacterium</name>
    <dbReference type="NCBI Taxonomy" id="2053526"/>
    <lineage>
        <taxon>Bacteria</taxon>
        <taxon>Katanobacteria</taxon>
    </lineage>
</organism>
<keyword evidence="3" id="KW-1003">Cell membrane</keyword>
<comment type="similarity">
    <text evidence="2">Belongs to the MscS (TC 1.A.23) family.</text>
</comment>
<dbReference type="Pfam" id="PF21082">
    <property type="entry name" value="MS_channel_3rd"/>
    <property type="match status" value="1"/>
</dbReference>
<dbReference type="InterPro" id="IPR045275">
    <property type="entry name" value="MscS_archaea/bacteria_type"/>
</dbReference>
<sequence length="352" mass="38974">MVELYEFLFNSNFYIKILSIILASLLVAISGNILVEKTILKLVLKTKSTLDNKIMEEIRGVLIVTVFFLVMYNGLQWSNIGTPHLGVLKDIGTTITTIYWTASLIRVSDTIVKQATRKDLQFLHLNQATNTKDILPFFGLLSKVTLIIGALLIILNLWGIDIRPALASAGILGVALAFAAQDTIANLFGGVSVFMDKPYKTGDFIITKDSYRGKVIAVGLRSTKIKTQDNILLSIPNSVMVTDAVVNETGLDPKLRIRVPVTVGYESNLQFVEDLLLKILDNNEHILDEPGPSIQFTEFGDNGIHVVAMGMIKNPEEKFGVIHTLIKDIHKGLKENGIEIPFPKRDITIKNS</sequence>
<protein>
    <submittedName>
        <fullName evidence="11">Mechanosensitive ion channel family protein</fullName>
    </submittedName>
</protein>
<dbReference type="GO" id="GO:0008381">
    <property type="term" value="F:mechanosensitive monoatomic ion channel activity"/>
    <property type="evidence" value="ECO:0007669"/>
    <property type="project" value="InterPro"/>
</dbReference>
<feature type="domain" description="Mechanosensitive ion channel MscS C-terminal" evidence="9">
    <location>
        <begin position="258"/>
        <end position="340"/>
    </location>
</feature>
<feature type="transmembrane region" description="Helical" evidence="7">
    <location>
        <begin position="13"/>
        <end position="35"/>
    </location>
</feature>
<dbReference type="PANTHER" id="PTHR30221:SF1">
    <property type="entry name" value="SMALL-CONDUCTANCE MECHANOSENSITIVE CHANNEL"/>
    <property type="match status" value="1"/>
</dbReference>
<evidence type="ECO:0000313" key="11">
    <source>
        <dbReference type="EMBL" id="MCA9307878.1"/>
    </source>
</evidence>
<dbReference type="InterPro" id="IPR011066">
    <property type="entry name" value="MscS_channel_C_sf"/>
</dbReference>
<feature type="domain" description="Mechanosensitive ion channel transmembrane helices 2/3" evidence="10">
    <location>
        <begin position="142"/>
        <end position="181"/>
    </location>
</feature>
<keyword evidence="6 7" id="KW-0472">Membrane</keyword>
<dbReference type="GO" id="GO:0005886">
    <property type="term" value="C:plasma membrane"/>
    <property type="evidence" value="ECO:0007669"/>
    <property type="project" value="UniProtKB-SubCell"/>
</dbReference>
<feature type="transmembrane region" description="Helical" evidence="7">
    <location>
        <begin position="56"/>
        <end position="75"/>
    </location>
</feature>
<keyword evidence="5 7" id="KW-1133">Transmembrane helix</keyword>
<dbReference type="PANTHER" id="PTHR30221">
    <property type="entry name" value="SMALL-CONDUCTANCE MECHANOSENSITIVE CHANNEL"/>
    <property type="match status" value="1"/>
</dbReference>
<dbReference type="Pfam" id="PF21088">
    <property type="entry name" value="MS_channel_1st"/>
    <property type="match status" value="1"/>
</dbReference>
<dbReference type="InterPro" id="IPR023408">
    <property type="entry name" value="MscS_beta-dom_sf"/>
</dbReference>
<dbReference type="SUPFAM" id="SSF82689">
    <property type="entry name" value="Mechanosensitive channel protein MscS (YggB), C-terminal domain"/>
    <property type="match status" value="1"/>
</dbReference>
<evidence type="ECO:0000256" key="2">
    <source>
        <dbReference type="ARBA" id="ARBA00008017"/>
    </source>
</evidence>
<dbReference type="Gene3D" id="2.30.30.60">
    <property type="match status" value="1"/>
</dbReference>
<evidence type="ECO:0000259" key="9">
    <source>
        <dbReference type="Pfam" id="PF21082"/>
    </source>
</evidence>
<reference evidence="11" key="1">
    <citation type="submission" date="2020-04" db="EMBL/GenBank/DDBJ databases">
        <authorList>
            <person name="Zhang T."/>
        </authorList>
    </citation>
    <scope>NUCLEOTIDE SEQUENCE</scope>
    <source>
        <strain evidence="11">HKST-UBA79</strain>
    </source>
</reference>
<evidence type="ECO:0000256" key="4">
    <source>
        <dbReference type="ARBA" id="ARBA00022692"/>
    </source>
</evidence>
<dbReference type="AlphaFoldDB" id="A0A955J1H8"/>
<feature type="transmembrane region" description="Helical" evidence="7">
    <location>
        <begin position="134"/>
        <end position="158"/>
    </location>
</feature>
<evidence type="ECO:0000313" key="12">
    <source>
        <dbReference type="Proteomes" id="UP000740557"/>
    </source>
</evidence>
<dbReference type="InterPro" id="IPR006685">
    <property type="entry name" value="MscS_channel_2nd"/>
</dbReference>
<comment type="subcellular location">
    <subcellularLocation>
        <location evidence="1">Cell membrane</location>
        <topology evidence="1">Multi-pass membrane protein</topology>
    </subcellularLocation>
</comment>
<dbReference type="Gene3D" id="3.30.70.100">
    <property type="match status" value="1"/>
</dbReference>
<evidence type="ECO:0000256" key="3">
    <source>
        <dbReference type="ARBA" id="ARBA00022475"/>
    </source>
</evidence>
<dbReference type="SUPFAM" id="SSF82861">
    <property type="entry name" value="Mechanosensitive channel protein MscS (YggB), transmembrane region"/>
    <property type="match status" value="1"/>
</dbReference>
<dbReference type="EMBL" id="JAGQNX010000001">
    <property type="protein sequence ID" value="MCA9307878.1"/>
    <property type="molecule type" value="Genomic_DNA"/>
</dbReference>
<dbReference type="InterPro" id="IPR049278">
    <property type="entry name" value="MS_channel_C"/>
</dbReference>
<evidence type="ECO:0000259" key="8">
    <source>
        <dbReference type="Pfam" id="PF00924"/>
    </source>
</evidence>
<feature type="transmembrane region" description="Helical" evidence="7">
    <location>
        <begin position="165"/>
        <end position="188"/>
    </location>
</feature>
<keyword evidence="4 7" id="KW-0812">Transmembrane</keyword>
<dbReference type="InterPro" id="IPR049142">
    <property type="entry name" value="MS_channel_1st"/>
</dbReference>
<dbReference type="Proteomes" id="UP000740557">
    <property type="component" value="Unassembled WGS sequence"/>
</dbReference>
<name>A0A955J1H8_UNCKA</name>
<evidence type="ECO:0000259" key="10">
    <source>
        <dbReference type="Pfam" id="PF21088"/>
    </source>
</evidence>
<accession>A0A955J1H8</accession>